<dbReference type="PANTHER" id="PTHR42759:SF1">
    <property type="entry name" value="MAGNESIUM-CHELATASE SUBUNIT CHLD"/>
    <property type="match status" value="1"/>
</dbReference>
<dbReference type="Gene3D" id="3.40.50.300">
    <property type="entry name" value="P-loop containing nucleotide triphosphate hydrolases"/>
    <property type="match status" value="1"/>
</dbReference>
<feature type="compositionally biased region" description="Basic and acidic residues" evidence="4">
    <location>
        <begin position="10"/>
        <end position="22"/>
    </location>
</feature>
<proteinExistence type="inferred from homology"/>
<dbReference type="SUPFAM" id="SSF52540">
    <property type="entry name" value="P-loop containing nucleoside triphosphate hydrolases"/>
    <property type="match status" value="1"/>
</dbReference>
<organism evidence="7 8">
    <name type="scientific">Mesohalobacter halotolerans</name>
    <dbReference type="NCBI Taxonomy" id="1883405"/>
    <lineage>
        <taxon>Bacteria</taxon>
        <taxon>Pseudomonadati</taxon>
        <taxon>Bacteroidota</taxon>
        <taxon>Flavobacteriia</taxon>
        <taxon>Flavobacteriales</taxon>
        <taxon>Flavobacteriaceae</taxon>
        <taxon>Mesohalobacter</taxon>
    </lineage>
</organism>
<evidence type="ECO:0000256" key="2">
    <source>
        <dbReference type="ARBA" id="ARBA00022840"/>
    </source>
</evidence>
<sequence>MDNQNTNPTEHPEDNSKSELKSSEASTSQETSSSALNTYQQMAEDLKAQLSKVIVGQEDFIELLLVSLLTDGHVLIEGVPGIAKTLTAKLFAKSINADFSRIQFTPDLMPSDVLGTSVFNAEKAEFEFKTGPIFSNMVLIDEINRAPAKTQSALFEVMEEKQVTIDGHQYDMEAPFMVLATQNPIEQEGTYALPEAQLDRFIFKIKLSYPNLEEEVNIIDKHHQSKAQNFLNQIDTIINKDSISQFKADIHKINIEPKIMSYIAEIVHNTRQHPHLLLGASPRASVAIMLTAKAFAILNGRDFVTPDDVKRSLKPVLNHRIVLSPEREMEGMTTEDVVDMIVKSIEIPR</sequence>
<dbReference type="Pfam" id="PF07726">
    <property type="entry name" value="AAA_3"/>
    <property type="match status" value="1"/>
</dbReference>
<keyword evidence="8" id="KW-1185">Reference proteome</keyword>
<dbReference type="FunFam" id="3.40.50.300:FF:000640">
    <property type="entry name" value="MoxR family ATPase"/>
    <property type="match status" value="1"/>
</dbReference>
<gene>
    <name evidence="7" type="ORF">FCN74_05695</name>
</gene>
<dbReference type="GO" id="GO:0016887">
    <property type="term" value="F:ATP hydrolysis activity"/>
    <property type="evidence" value="ECO:0007669"/>
    <property type="project" value="InterPro"/>
</dbReference>
<evidence type="ECO:0000259" key="5">
    <source>
        <dbReference type="Pfam" id="PF07726"/>
    </source>
</evidence>
<accession>A0A4U5TQP8</accession>
<dbReference type="OrthoDB" id="9808397at2"/>
<dbReference type="Proteomes" id="UP000306552">
    <property type="component" value="Unassembled WGS sequence"/>
</dbReference>
<dbReference type="PANTHER" id="PTHR42759">
    <property type="entry name" value="MOXR FAMILY PROTEIN"/>
    <property type="match status" value="1"/>
</dbReference>
<evidence type="ECO:0000256" key="4">
    <source>
        <dbReference type="SAM" id="MobiDB-lite"/>
    </source>
</evidence>
<dbReference type="CDD" id="cd00009">
    <property type="entry name" value="AAA"/>
    <property type="match status" value="1"/>
</dbReference>
<feature type="compositionally biased region" description="Low complexity" evidence="4">
    <location>
        <begin position="23"/>
        <end position="35"/>
    </location>
</feature>
<feature type="domain" description="ATPase AAA-3" evidence="5">
    <location>
        <begin position="73"/>
        <end position="203"/>
    </location>
</feature>
<comment type="caution">
    <text evidence="7">The sequence shown here is derived from an EMBL/GenBank/DDBJ whole genome shotgun (WGS) entry which is preliminary data.</text>
</comment>
<evidence type="ECO:0000256" key="1">
    <source>
        <dbReference type="ARBA" id="ARBA00022741"/>
    </source>
</evidence>
<dbReference type="AlphaFoldDB" id="A0A4U5TQP8"/>
<feature type="domain" description="ChlI/MoxR AAA lid" evidence="6">
    <location>
        <begin position="269"/>
        <end position="339"/>
    </location>
</feature>
<feature type="region of interest" description="Disordered" evidence="4">
    <location>
        <begin position="1"/>
        <end position="36"/>
    </location>
</feature>
<name>A0A4U5TQP8_9FLAO</name>
<evidence type="ECO:0000259" key="6">
    <source>
        <dbReference type="Pfam" id="PF17863"/>
    </source>
</evidence>
<evidence type="ECO:0000256" key="3">
    <source>
        <dbReference type="ARBA" id="ARBA00061607"/>
    </source>
</evidence>
<dbReference type="EMBL" id="SWMU01000002">
    <property type="protein sequence ID" value="TKS56529.1"/>
    <property type="molecule type" value="Genomic_DNA"/>
</dbReference>
<dbReference type="InterPro" id="IPR050764">
    <property type="entry name" value="CbbQ/NirQ/NorQ/GpvN"/>
</dbReference>
<evidence type="ECO:0000313" key="7">
    <source>
        <dbReference type="EMBL" id="TKS56529.1"/>
    </source>
</evidence>
<evidence type="ECO:0000313" key="8">
    <source>
        <dbReference type="Proteomes" id="UP000306552"/>
    </source>
</evidence>
<dbReference type="PIRSF" id="PIRSF002849">
    <property type="entry name" value="AAA_ATPase_chaperone_MoxR_prd"/>
    <property type="match status" value="1"/>
</dbReference>
<reference evidence="7 8" key="1">
    <citation type="submission" date="2019-04" db="EMBL/GenBank/DDBJ databases">
        <title>Psychroflexus halotolerans sp. nov., isolated from a marine solar saltern.</title>
        <authorList>
            <person name="Feng X."/>
        </authorList>
    </citation>
    <scope>NUCLEOTIDE SEQUENCE [LARGE SCALE GENOMIC DNA]</scope>
    <source>
        <strain evidence="7 8">WDS2C27</strain>
    </source>
</reference>
<comment type="similarity">
    <text evidence="3">Belongs to the MoxR family.</text>
</comment>
<dbReference type="InterPro" id="IPR027417">
    <property type="entry name" value="P-loop_NTPase"/>
</dbReference>
<dbReference type="Gene3D" id="1.10.8.80">
    <property type="entry name" value="Magnesium chelatase subunit I, C-Terminal domain"/>
    <property type="match status" value="1"/>
</dbReference>
<dbReference type="Pfam" id="PF17863">
    <property type="entry name" value="AAA_lid_2"/>
    <property type="match status" value="1"/>
</dbReference>
<keyword evidence="2" id="KW-0067">ATP-binding</keyword>
<dbReference type="InterPro" id="IPR041628">
    <property type="entry name" value="ChlI/MoxR_AAA_lid"/>
</dbReference>
<keyword evidence="1" id="KW-0547">Nucleotide-binding</keyword>
<dbReference type="GO" id="GO:0005524">
    <property type="term" value="F:ATP binding"/>
    <property type="evidence" value="ECO:0007669"/>
    <property type="project" value="UniProtKB-KW"/>
</dbReference>
<dbReference type="InterPro" id="IPR011703">
    <property type="entry name" value="ATPase_AAA-3"/>
</dbReference>
<protein>
    <submittedName>
        <fullName evidence="7">MoxR family ATPase</fullName>
    </submittedName>
</protein>